<evidence type="ECO:0000313" key="2">
    <source>
        <dbReference type="EMBL" id="XCD06614.1"/>
    </source>
</evidence>
<feature type="transmembrane region" description="Helical" evidence="1">
    <location>
        <begin position="75"/>
        <end position="98"/>
    </location>
</feature>
<sequence>MALPLVGPLMGGLIRFLLVKLLGGLAKALLFLLAFMVFRLLALIGFSYIIYKGFDSYAQGILQKIIAQFGHLPEFILQMLSLMQFDVFLSIIISAYALKFSIKGASKITLLG</sequence>
<dbReference type="Pfam" id="PF10734">
    <property type="entry name" value="DUF2523"/>
    <property type="match status" value="1"/>
</dbReference>
<accession>A0AAU8B4Z1</accession>
<evidence type="ECO:0008006" key="3">
    <source>
        <dbReference type="Google" id="ProtNLM"/>
    </source>
</evidence>
<dbReference type="InterPro" id="IPR019670">
    <property type="entry name" value="DUF2523"/>
</dbReference>
<feature type="transmembrane region" description="Helical" evidence="1">
    <location>
        <begin position="6"/>
        <end position="23"/>
    </location>
</feature>
<keyword evidence="1" id="KW-1133">Transmembrane helix</keyword>
<reference evidence="2" key="1">
    <citation type="submission" date="2024-03" db="EMBL/GenBank/DDBJ databases">
        <title>Diverse circular DNA viruses in blood, oral, and fecal samples of captive lemurs.</title>
        <authorList>
            <person name="Paietta E.N."/>
            <person name="Kraberger S."/>
            <person name="Lund M.C."/>
            <person name="Custer J.M."/>
            <person name="Vargas K.M."/>
            <person name="Ehmke E.E."/>
            <person name="Yoder A.D."/>
            <person name="Varsani A."/>
        </authorList>
    </citation>
    <scope>NUCLEOTIDE SEQUENCE</scope>
    <source>
        <strain evidence="2">Duke_25SF_72</strain>
    </source>
</reference>
<keyword evidence="1" id="KW-0472">Membrane</keyword>
<feature type="transmembrane region" description="Helical" evidence="1">
    <location>
        <begin position="30"/>
        <end position="51"/>
    </location>
</feature>
<proteinExistence type="predicted"/>
<dbReference type="EMBL" id="PP511691">
    <property type="protein sequence ID" value="XCD06614.1"/>
    <property type="molecule type" value="Genomic_DNA"/>
</dbReference>
<organism evidence="2">
    <name type="scientific">Dulem virus 58</name>
    <dbReference type="NCBI Taxonomy" id="3145769"/>
    <lineage>
        <taxon>Viruses</taxon>
        <taxon>Monodnaviria</taxon>
        <taxon>Loebvirae</taxon>
        <taxon>Hofneiviricota</taxon>
        <taxon>Faserviricetes</taxon>
        <taxon>Tubulavirales</taxon>
        <taxon>Inoviridae</taxon>
        <taxon>Inovirus</taxon>
    </lineage>
</organism>
<evidence type="ECO:0000256" key="1">
    <source>
        <dbReference type="SAM" id="Phobius"/>
    </source>
</evidence>
<name>A0AAU8B4Z1_9VIRU</name>
<keyword evidence="1" id="KW-0812">Transmembrane</keyword>
<protein>
    <recommendedName>
        <fullName evidence="3">DUF2523 domain-containing protein</fullName>
    </recommendedName>
</protein>